<evidence type="ECO:0000256" key="1">
    <source>
        <dbReference type="ARBA" id="ARBA00004123"/>
    </source>
</evidence>
<dbReference type="PANTHER" id="PTHR33057:SF21">
    <property type="entry name" value="TRANSCRIPTION REPRESSOR"/>
    <property type="match status" value="1"/>
</dbReference>
<protein>
    <recommendedName>
        <fullName evidence="6">Transcription repressor</fullName>
    </recommendedName>
    <alternativeName>
        <fullName evidence="6">Ovate family protein</fullName>
    </alternativeName>
</protein>
<sequence>MPNTLGRNLNLCFTKIKRPLTPDDDTQSNFLSPDDHKHQILIKSYNSLYDHHTLHVDDSPSSSSSSSPSSSSAVEPADFAAVFASQRFFFSSPGRSNSIIDSTPSIATNSESSDTLLSFKTMNTTVTHQSNDGQSLLVDSENIDGQEPVQEPANSPAVKDGVAVPTYSPDPYMDFRRSMQEMVEARDLVDVNADWEYLHELLLCYLSLNPKSTHKFIIKAFADLLVSLLTSAGKQSGGGSRERTLAAAAGGCEISRQCM</sequence>
<dbReference type="Proteomes" id="UP001141552">
    <property type="component" value="Unassembled WGS sequence"/>
</dbReference>
<comment type="function">
    <text evidence="6">Transcriptional repressor that regulates multiple aspects of plant growth and development.</text>
</comment>
<evidence type="ECO:0000256" key="5">
    <source>
        <dbReference type="ARBA" id="ARBA00023242"/>
    </source>
</evidence>
<keyword evidence="4 6" id="KW-0804">Transcription</keyword>
<dbReference type="GO" id="GO:0005634">
    <property type="term" value="C:nucleus"/>
    <property type="evidence" value="ECO:0007669"/>
    <property type="project" value="UniProtKB-SubCell"/>
</dbReference>
<comment type="caution">
    <text evidence="9">The sequence shown here is derived from an EMBL/GenBank/DDBJ whole genome shotgun (WGS) entry which is preliminary data.</text>
</comment>
<feature type="domain" description="OVATE" evidence="8">
    <location>
        <begin position="164"/>
        <end position="227"/>
    </location>
</feature>
<dbReference type="EMBL" id="JAKUCV010003143">
    <property type="protein sequence ID" value="KAJ4840000.1"/>
    <property type="molecule type" value="Genomic_DNA"/>
</dbReference>
<dbReference type="AlphaFoldDB" id="A0A9Q0JGP9"/>
<evidence type="ECO:0000256" key="2">
    <source>
        <dbReference type="ARBA" id="ARBA00022491"/>
    </source>
</evidence>
<comment type="subcellular location">
    <subcellularLocation>
        <location evidence="1 6">Nucleus</location>
    </subcellularLocation>
</comment>
<reference evidence="9" key="1">
    <citation type="submission" date="2022-02" db="EMBL/GenBank/DDBJ databases">
        <authorList>
            <person name="Henning P.M."/>
            <person name="McCubbin A.G."/>
            <person name="Shore J.S."/>
        </authorList>
    </citation>
    <scope>NUCLEOTIDE SEQUENCE</scope>
    <source>
        <strain evidence="9">F60SS</strain>
        <tissue evidence="9">Leaves</tissue>
    </source>
</reference>
<reference evidence="9" key="2">
    <citation type="journal article" date="2023" name="Plants (Basel)">
        <title>Annotation of the Turnera subulata (Passifloraceae) Draft Genome Reveals the S-Locus Evolved after the Divergence of Turneroideae from Passifloroideae in a Stepwise Manner.</title>
        <authorList>
            <person name="Henning P.M."/>
            <person name="Roalson E.H."/>
            <person name="Mir W."/>
            <person name="McCubbin A.G."/>
            <person name="Shore J.S."/>
        </authorList>
    </citation>
    <scope>NUCLEOTIDE SEQUENCE</scope>
    <source>
        <strain evidence="9">F60SS</strain>
    </source>
</reference>
<keyword evidence="5 6" id="KW-0539">Nucleus</keyword>
<dbReference type="Pfam" id="PF04844">
    <property type="entry name" value="Ovate"/>
    <property type="match status" value="1"/>
</dbReference>
<evidence type="ECO:0000256" key="7">
    <source>
        <dbReference type="SAM" id="MobiDB-lite"/>
    </source>
</evidence>
<proteinExistence type="predicted"/>
<evidence type="ECO:0000259" key="8">
    <source>
        <dbReference type="PROSITE" id="PS51754"/>
    </source>
</evidence>
<dbReference type="NCBIfam" id="TIGR01568">
    <property type="entry name" value="A_thal_3678"/>
    <property type="match status" value="1"/>
</dbReference>
<dbReference type="InterPro" id="IPR006458">
    <property type="entry name" value="Ovate_C"/>
</dbReference>
<dbReference type="OrthoDB" id="690912at2759"/>
<keyword evidence="2 6" id="KW-0678">Repressor</keyword>
<dbReference type="PROSITE" id="PS51754">
    <property type="entry name" value="OVATE"/>
    <property type="match status" value="1"/>
</dbReference>
<dbReference type="InterPro" id="IPR038933">
    <property type="entry name" value="Ovate"/>
</dbReference>
<keyword evidence="3 6" id="KW-0805">Transcription regulation</keyword>
<evidence type="ECO:0000256" key="4">
    <source>
        <dbReference type="ARBA" id="ARBA00023163"/>
    </source>
</evidence>
<evidence type="ECO:0000313" key="10">
    <source>
        <dbReference type="Proteomes" id="UP001141552"/>
    </source>
</evidence>
<evidence type="ECO:0000313" key="9">
    <source>
        <dbReference type="EMBL" id="KAJ4840000.1"/>
    </source>
</evidence>
<feature type="region of interest" description="Disordered" evidence="7">
    <location>
        <begin position="53"/>
        <end position="72"/>
    </location>
</feature>
<name>A0A9Q0JGP9_9ROSI</name>
<evidence type="ECO:0000256" key="3">
    <source>
        <dbReference type="ARBA" id="ARBA00023015"/>
    </source>
</evidence>
<dbReference type="PANTHER" id="PTHR33057">
    <property type="entry name" value="TRANSCRIPTION REPRESSOR OFP7-RELATED"/>
    <property type="match status" value="1"/>
</dbReference>
<dbReference type="GO" id="GO:0045892">
    <property type="term" value="P:negative regulation of DNA-templated transcription"/>
    <property type="evidence" value="ECO:0007669"/>
    <property type="project" value="UniProtKB-UniRule"/>
</dbReference>
<organism evidence="9 10">
    <name type="scientific">Turnera subulata</name>
    <dbReference type="NCBI Taxonomy" id="218843"/>
    <lineage>
        <taxon>Eukaryota</taxon>
        <taxon>Viridiplantae</taxon>
        <taxon>Streptophyta</taxon>
        <taxon>Embryophyta</taxon>
        <taxon>Tracheophyta</taxon>
        <taxon>Spermatophyta</taxon>
        <taxon>Magnoliopsida</taxon>
        <taxon>eudicotyledons</taxon>
        <taxon>Gunneridae</taxon>
        <taxon>Pentapetalae</taxon>
        <taxon>rosids</taxon>
        <taxon>fabids</taxon>
        <taxon>Malpighiales</taxon>
        <taxon>Passifloraceae</taxon>
        <taxon>Turnera</taxon>
    </lineage>
</organism>
<feature type="compositionally biased region" description="Low complexity" evidence="7">
    <location>
        <begin position="59"/>
        <end position="72"/>
    </location>
</feature>
<evidence type="ECO:0000256" key="6">
    <source>
        <dbReference type="RuleBase" id="RU367028"/>
    </source>
</evidence>
<gene>
    <name evidence="9" type="ORF">Tsubulata_016140</name>
</gene>
<accession>A0A9Q0JGP9</accession>
<keyword evidence="10" id="KW-1185">Reference proteome</keyword>